<evidence type="ECO:0000256" key="1">
    <source>
        <dbReference type="ARBA" id="ARBA00000707"/>
    </source>
</evidence>
<feature type="region of interest" description="Disordered" evidence="8">
    <location>
        <begin position="1614"/>
        <end position="1719"/>
    </location>
</feature>
<feature type="compositionally biased region" description="Acidic residues" evidence="8">
    <location>
        <begin position="1959"/>
        <end position="1972"/>
    </location>
</feature>
<evidence type="ECO:0000256" key="7">
    <source>
        <dbReference type="ARBA" id="ARBA00022807"/>
    </source>
</evidence>
<dbReference type="OrthoDB" id="952271at2759"/>
<feature type="compositionally biased region" description="Polar residues" evidence="8">
    <location>
        <begin position="1649"/>
        <end position="1661"/>
    </location>
</feature>
<feature type="compositionally biased region" description="Low complexity" evidence="8">
    <location>
        <begin position="625"/>
        <end position="636"/>
    </location>
</feature>
<comment type="catalytic activity">
    <reaction evidence="1">
        <text>Thiol-dependent hydrolysis of ester, thioester, amide, peptide and isopeptide bonds formed by the C-terminal Gly of ubiquitin (a 76-residue protein attached to proteins as an intracellular targeting signal).</text>
        <dbReference type="EC" id="3.4.19.12"/>
    </reaction>
</comment>
<feature type="compositionally biased region" description="Polar residues" evidence="8">
    <location>
        <begin position="162"/>
        <end position="182"/>
    </location>
</feature>
<dbReference type="PANTHER" id="PTHR21646">
    <property type="entry name" value="UBIQUITIN CARBOXYL-TERMINAL HYDROLASE"/>
    <property type="match status" value="1"/>
</dbReference>
<dbReference type="InterPro" id="IPR001394">
    <property type="entry name" value="Peptidase_C19_UCH"/>
</dbReference>
<feature type="region of interest" description="Disordered" evidence="8">
    <location>
        <begin position="762"/>
        <end position="794"/>
    </location>
</feature>
<evidence type="ECO:0000256" key="3">
    <source>
        <dbReference type="ARBA" id="ARBA00012759"/>
    </source>
</evidence>
<dbReference type="CDD" id="cd02674">
    <property type="entry name" value="Peptidase_C19R"/>
    <property type="match status" value="1"/>
</dbReference>
<dbReference type="InterPro" id="IPR050185">
    <property type="entry name" value="Ub_carboxyl-term_hydrolase"/>
</dbReference>
<feature type="compositionally biased region" description="Polar residues" evidence="8">
    <location>
        <begin position="1109"/>
        <end position="1134"/>
    </location>
</feature>
<feature type="compositionally biased region" description="Low complexity" evidence="8">
    <location>
        <begin position="765"/>
        <end position="788"/>
    </location>
</feature>
<dbReference type="GO" id="GO:0006508">
    <property type="term" value="P:proteolysis"/>
    <property type="evidence" value="ECO:0007669"/>
    <property type="project" value="UniProtKB-KW"/>
</dbReference>
<evidence type="ECO:0000313" key="12">
    <source>
        <dbReference type="Proteomes" id="UP000700596"/>
    </source>
</evidence>
<evidence type="ECO:0000256" key="5">
    <source>
        <dbReference type="ARBA" id="ARBA00022786"/>
    </source>
</evidence>
<dbReference type="InterPro" id="IPR038765">
    <property type="entry name" value="Papain-like_cys_pep_sf"/>
</dbReference>
<dbReference type="EMBL" id="JAGMWT010000016">
    <property type="protein sequence ID" value="KAH7115067.1"/>
    <property type="molecule type" value="Genomic_DNA"/>
</dbReference>
<dbReference type="PROSITE" id="PS00972">
    <property type="entry name" value="USP_1"/>
    <property type="match status" value="1"/>
</dbReference>
<feature type="region of interest" description="Disordered" evidence="8">
    <location>
        <begin position="148"/>
        <end position="188"/>
    </location>
</feature>
<evidence type="ECO:0000259" key="10">
    <source>
        <dbReference type="PROSITE" id="PS51283"/>
    </source>
</evidence>
<feature type="region of interest" description="Disordered" evidence="8">
    <location>
        <begin position="1000"/>
        <end position="1030"/>
    </location>
</feature>
<evidence type="ECO:0000313" key="11">
    <source>
        <dbReference type="EMBL" id="KAH7115067.1"/>
    </source>
</evidence>
<feature type="compositionally biased region" description="Low complexity" evidence="8">
    <location>
        <begin position="678"/>
        <end position="692"/>
    </location>
</feature>
<dbReference type="SUPFAM" id="SSF143791">
    <property type="entry name" value="DUSP-like"/>
    <property type="match status" value="1"/>
</dbReference>
<feature type="region of interest" description="Disordered" evidence="8">
    <location>
        <begin position="2074"/>
        <end position="2130"/>
    </location>
</feature>
<evidence type="ECO:0000256" key="6">
    <source>
        <dbReference type="ARBA" id="ARBA00022801"/>
    </source>
</evidence>
<feature type="domain" description="DUSP" evidence="10">
    <location>
        <begin position="796"/>
        <end position="921"/>
    </location>
</feature>
<dbReference type="PROSITE" id="PS00973">
    <property type="entry name" value="USP_2"/>
    <property type="match status" value="1"/>
</dbReference>
<feature type="compositionally biased region" description="Polar residues" evidence="8">
    <location>
        <begin position="357"/>
        <end position="367"/>
    </location>
</feature>
<dbReference type="PROSITE" id="PS51283">
    <property type="entry name" value="DUSP"/>
    <property type="match status" value="1"/>
</dbReference>
<feature type="region of interest" description="Disordered" evidence="8">
    <location>
        <begin position="1957"/>
        <end position="1999"/>
    </location>
</feature>
<feature type="region of interest" description="Disordered" evidence="8">
    <location>
        <begin position="356"/>
        <end position="491"/>
    </location>
</feature>
<organism evidence="11 12">
    <name type="scientific">Dendryphion nanum</name>
    <dbReference type="NCBI Taxonomy" id="256645"/>
    <lineage>
        <taxon>Eukaryota</taxon>
        <taxon>Fungi</taxon>
        <taxon>Dikarya</taxon>
        <taxon>Ascomycota</taxon>
        <taxon>Pezizomycotina</taxon>
        <taxon>Dothideomycetes</taxon>
        <taxon>Pleosporomycetidae</taxon>
        <taxon>Pleosporales</taxon>
        <taxon>Torulaceae</taxon>
        <taxon>Dendryphion</taxon>
    </lineage>
</organism>
<dbReference type="GO" id="GO:0004843">
    <property type="term" value="F:cysteine-type deubiquitinase activity"/>
    <property type="evidence" value="ECO:0007669"/>
    <property type="project" value="UniProtKB-EC"/>
</dbReference>
<gene>
    <name evidence="11" type="ORF">B0J11DRAFT_444873</name>
</gene>
<feature type="region of interest" description="Disordered" evidence="8">
    <location>
        <begin position="2032"/>
        <end position="2058"/>
    </location>
</feature>
<feature type="region of interest" description="Disordered" evidence="8">
    <location>
        <begin position="1089"/>
        <end position="1148"/>
    </location>
</feature>
<feature type="compositionally biased region" description="Polar residues" evidence="8">
    <location>
        <begin position="408"/>
        <end position="422"/>
    </location>
</feature>
<dbReference type="SUPFAM" id="SSF54001">
    <property type="entry name" value="Cysteine proteinases"/>
    <property type="match status" value="1"/>
</dbReference>
<protein>
    <recommendedName>
        <fullName evidence="3">ubiquitinyl hydrolase 1</fullName>
        <ecNumber evidence="3">3.4.19.12</ecNumber>
    </recommendedName>
</protein>
<dbReference type="InterPro" id="IPR035927">
    <property type="entry name" value="DUSP-like_sf"/>
</dbReference>
<name>A0A9P9ICP2_9PLEO</name>
<comment type="similarity">
    <text evidence="2">Belongs to the peptidase C19 family.</text>
</comment>
<dbReference type="Pfam" id="PF00443">
    <property type="entry name" value="UCH"/>
    <property type="match status" value="1"/>
</dbReference>
<keyword evidence="7" id="KW-0788">Thiol protease</keyword>
<evidence type="ECO:0000256" key="4">
    <source>
        <dbReference type="ARBA" id="ARBA00022670"/>
    </source>
</evidence>
<dbReference type="Gene3D" id="3.90.70.10">
    <property type="entry name" value="Cysteine proteinases"/>
    <property type="match status" value="2"/>
</dbReference>
<dbReference type="InterPro" id="IPR018200">
    <property type="entry name" value="USP_CS"/>
</dbReference>
<dbReference type="Pfam" id="PF06337">
    <property type="entry name" value="DUSP"/>
    <property type="match status" value="1"/>
</dbReference>
<accession>A0A9P9ICP2</accession>
<comment type="caution">
    <text evidence="11">The sequence shown here is derived from an EMBL/GenBank/DDBJ whole genome shotgun (WGS) entry which is preliminary data.</text>
</comment>
<dbReference type="GO" id="GO:0016579">
    <property type="term" value="P:protein deubiquitination"/>
    <property type="evidence" value="ECO:0007669"/>
    <property type="project" value="InterPro"/>
</dbReference>
<feature type="compositionally biased region" description="Basic and acidic residues" evidence="8">
    <location>
        <begin position="150"/>
        <end position="161"/>
    </location>
</feature>
<keyword evidence="4" id="KW-0645">Protease</keyword>
<feature type="compositionally biased region" description="Basic residues" evidence="8">
    <location>
        <begin position="1679"/>
        <end position="1709"/>
    </location>
</feature>
<dbReference type="PANTHER" id="PTHR21646:SF24">
    <property type="entry name" value="UBIQUITIN CARBOXYL-TERMINAL HYDROLASE"/>
    <property type="match status" value="1"/>
</dbReference>
<dbReference type="EC" id="3.4.19.12" evidence="3"/>
<dbReference type="Proteomes" id="UP000700596">
    <property type="component" value="Unassembled WGS sequence"/>
</dbReference>
<feature type="domain" description="USP" evidence="9">
    <location>
        <begin position="1153"/>
        <end position="1938"/>
    </location>
</feature>
<feature type="compositionally biased region" description="Polar residues" evidence="8">
    <location>
        <begin position="724"/>
        <end position="735"/>
    </location>
</feature>
<dbReference type="InterPro" id="IPR028889">
    <property type="entry name" value="USP"/>
</dbReference>
<feature type="region of interest" description="Disordered" evidence="8">
    <location>
        <begin position="507"/>
        <end position="735"/>
    </location>
</feature>
<dbReference type="InterPro" id="IPR006615">
    <property type="entry name" value="Pept_C19_DUSP"/>
</dbReference>
<feature type="compositionally biased region" description="Basic and acidic residues" evidence="8">
    <location>
        <begin position="531"/>
        <end position="556"/>
    </location>
</feature>
<proteinExistence type="inferred from homology"/>
<sequence>MDPESAAFQPQDDLWRFQNDMLRVQQSQAELADRVSRLERRHDDDSRLKNVWGTTSPFPSVLGGTPQQDMSVPIQQPTAEHFSNFDDHSSSLIGNLQLDADDEPRRIGTTSRANSVRFDETANHGHWAHASRSSLDLIPRTGSGLGGHLMSERSYSHKSDGRQSSAGHSAHSVTSGRANSLTGFGPNTPLEPPGLAPGLFILGPVPAIIRCWLGTDFKHDTLLYAAVCSGSYTSCLDLQLIERLAYLDQVFVDDDGTQKIKLSVYLPEAIPLSASSRSSSPAPQLPSLTVEFSVIDDHSRDPNMKAVQIFLGSDVLRAHNADVLFSSNQLTLYDDEQIKVQIPLIRPEDDRTFKSLRVTSRPINMSLPQEREEKKAVPPGDLSPINGNGTDKTVLDPLNNEPPKVNGPANTSSSEDGTSTGRRSLEHRPFLGLTTDRVEPKDVATEASPASATPRPGTSPAVWSNWRRDTDKPNTLDWANVGKTPPAPAFARKDTGMKVLKPLKATTRSLSGHTNTAQMSSSPSSTGQSRFFDEGKRRESGEPQLKRTVSAEKPKDTAPVVGKPNSTNPIGGASAFPHSNGHSNNSDSSHISSASTVTASSRPRTSSASPPRYLPPHMHDEVYEATAATATASASAQDPRDTALSAASSPSEAYANMTLETRETNGVTAAADSESGTSAPNASSNSLPHNSSPRPPPRSSSPAKRLHSDMEDHTSTAEGAAGNTRRNSGHSSPLASKSLHTTAVTAASSSAQQNLRAGSVDMVDAPTSDSSSSSNATSTATSISTQASPRHCVDLPSLDDQVSQVLLLHNKEVSDGQEGFVISEKWLARVFARTTENIQKPEQFDKSAAEGDIGPVDNSDLVDLSAAKEELSDQHEEDFIPIRAGLTMGQDFEILPAEAWELILSWYGMKEGSPTIRRYAHNTSPNAYQPNIQYEIYPPVFTIRRVRRTETPVQPTQSKQSPKLVASRSDGYIDFLKTAKHAVGIDIKTKVRVWRVLNSAPTDQAQPQPSGMLTPESSPRNGSPFVSPQNQPLPLEIDLTTFSNLASGTERELVTGKDETNNTKYNGHMDLQLAGLAEDQVLILEEQDEKGDYPSESSTKVASKDINPTAATKATSKVNKGLQSATNSGRNSPAPSGAMTRGRTRNDRVKGRVGLTNLGNTCYMNSALQCIRSVEELSWYFLENEYKKDLNVDNPLGHNGSIAKSYAALLASFYGDSTASSFAPRQFKQALGKAQPLFSGYGQQDSQEFLSFLVDGLHEDLNRIKKKPYTEYPESDDNTISDPEAIKALGDKFREIHHSRNDSVAMDLFNGFYKNTMVCPSCEKVSITFDPYSLVTLQLPIEQTWQHDITFVPLHGIPMKLEVDINKNASIKLLKEYFYRVLDNNKAISECNIGQRDDIYFYELEDVPTNWPPPKKAGKAKSMLYMHISSDDDIPTSSSPLADKMLVPIFHRGHSSSTYRGTQGSLILTPSYIVLTREEAKDYDSILRKVLGKVGQMTTRAIFTEHSNEASQPGSDVVITTEEDAAPVGDPRVQDGSVEGEDNMVEVTMAETPQTSTSNTSDKDEIPEILRPGSFIPEVFRNLFTMKHTRRDREMVPTGWSSVDAQKPYEPLSKRIPVTVSRQSSVESADDASNASSSEEGADDPQFSVDAQSSIEMANQSSEDELQPSIETESFSRGGRQKNKNGKKNKRKNPKFNKKASQKMQMKKGKIPEQPSNAFSDLDADEVEGLVRLGEAIVLDWDPHAQDALFGANNDGEERGMNIFTALDIYDDPELREKKAKRAARKKSGINLDECFQETSKSEVLSEDNAWYCNRCKELRRATKTLEIWTAPDILVVHLKRFSSHRTFRDKIEALVDFPVEGLDLTGKVGLPEGKSLIYDLFAVDNHYGGLGGGHYTAYAQNFFDKNWYEYNDSSVSAVKDPSRVVSAYAYLLFYRRRSDGPLGPPAIKSLVEKVYNPDSDDADEGGNDSEEPASRNPSRSPAGNGLRLGDSSRNGSSSAFGTGAGAGVLRGGGYHSAANLQLNAAAVETAEEEEMLLDSEVPPPYDEGYGDDEDASYMGPVYASLGYNDGPGYNGNPSWNFSAVREQSADDDGASSNEPNLGDDYGDDRMMEDFGEDFADDNAHPSTPFEEEIPALLGGEHGDNEVANISLDDMPVGHGVAHVKVE</sequence>
<reference evidence="11" key="1">
    <citation type="journal article" date="2021" name="Nat. Commun.">
        <title>Genetic determinants of endophytism in the Arabidopsis root mycobiome.</title>
        <authorList>
            <person name="Mesny F."/>
            <person name="Miyauchi S."/>
            <person name="Thiergart T."/>
            <person name="Pickel B."/>
            <person name="Atanasova L."/>
            <person name="Karlsson M."/>
            <person name="Huettel B."/>
            <person name="Barry K.W."/>
            <person name="Haridas S."/>
            <person name="Chen C."/>
            <person name="Bauer D."/>
            <person name="Andreopoulos W."/>
            <person name="Pangilinan J."/>
            <person name="LaButti K."/>
            <person name="Riley R."/>
            <person name="Lipzen A."/>
            <person name="Clum A."/>
            <person name="Drula E."/>
            <person name="Henrissat B."/>
            <person name="Kohler A."/>
            <person name="Grigoriev I.V."/>
            <person name="Martin F.M."/>
            <person name="Hacquard S."/>
        </authorList>
    </citation>
    <scope>NUCLEOTIDE SEQUENCE</scope>
    <source>
        <strain evidence="11">MPI-CAGE-CH-0243</strain>
    </source>
</reference>
<evidence type="ECO:0000256" key="8">
    <source>
        <dbReference type="SAM" id="MobiDB-lite"/>
    </source>
</evidence>
<dbReference type="SMART" id="SM00695">
    <property type="entry name" value="DUSP"/>
    <property type="match status" value="1"/>
</dbReference>
<keyword evidence="12" id="KW-1185">Reference proteome</keyword>
<feature type="compositionally biased region" description="Polar residues" evidence="8">
    <location>
        <begin position="507"/>
        <end position="519"/>
    </location>
</feature>
<feature type="compositionally biased region" description="Low complexity" evidence="8">
    <location>
        <begin position="1624"/>
        <end position="1639"/>
    </location>
</feature>
<feature type="compositionally biased region" description="Basic and acidic residues" evidence="8">
    <location>
        <begin position="706"/>
        <end position="715"/>
    </location>
</feature>
<evidence type="ECO:0000259" key="9">
    <source>
        <dbReference type="PROSITE" id="PS50235"/>
    </source>
</evidence>
<feature type="compositionally biased region" description="Low complexity" evidence="8">
    <location>
        <begin position="578"/>
        <end position="611"/>
    </location>
</feature>
<dbReference type="PROSITE" id="PS50235">
    <property type="entry name" value="USP_3"/>
    <property type="match status" value="1"/>
</dbReference>
<dbReference type="Gene3D" id="3.30.2230.10">
    <property type="entry name" value="DUSP-like"/>
    <property type="match status" value="1"/>
</dbReference>
<keyword evidence="6" id="KW-0378">Hydrolase</keyword>
<keyword evidence="5" id="KW-0833">Ubl conjugation pathway</keyword>
<evidence type="ECO:0000256" key="2">
    <source>
        <dbReference type="ARBA" id="ARBA00009085"/>
    </source>
</evidence>